<name>A0A0G4MJC7_VERLO</name>
<evidence type="ECO:0000313" key="3">
    <source>
        <dbReference type="Proteomes" id="UP000044602"/>
    </source>
</evidence>
<organism evidence="1 3">
    <name type="scientific">Verticillium longisporum</name>
    <name type="common">Verticillium dahliae var. longisporum</name>
    <dbReference type="NCBI Taxonomy" id="100787"/>
    <lineage>
        <taxon>Eukaryota</taxon>
        <taxon>Fungi</taxon>
        <taxon>Dikarya</taxon>
        <taxon>Ascomycota</taxon>
        <taxon>Pezizomycotina</taxon>
        <taxon>Sordariomycetes</taxon>
        <taxon>Hypocreomycetidae</taxon>
        <taxon>Glomerellales</taxon>
        <taxon>Plectosphaerellaceae</taxon>
        <taxon>Verticillium</taxon>
    </lineage>
</organism>
<accession>A0A0G4MJC7</accession>
<dbReference type="Proteomes" id="UP000044602">
    <property type="component" value="Unassembled WGS sequence"/>
</dbReference>
<reference evidence="3 4" key="1">
    <citation type="submission" date="2015-05" db="EMBL/GenBank/DDBJ databases">
        <authorList>
            <person name="Fogelqvist Johan"/>
        </authorList>
    </citation>
    <scope>NUCLEOTIDE SEQUENCE [LARGE SCALE GENOMIC DNA]</scope>
    <source>
        <strain evidence="1">VL1</strain>
        <strain evidence="2">VL2</strain>
    </source>
</reference>
<dbReference type="EMBL" id="CVQI01032479">
    <property type="protein sequence ID" value="CRK41282.1"/>
    <property type="molecule type" value="Genomic_DNA"/>
</dbReference>
<protein>
    <submittedName>
        <fullName evidence="1">Uncharacterized protein</fullName>
    </submittedName>
</protein>
<dbReference type="EMBL" id="CVQH01022940">
    <property type="protein sequence ID" value="CRK34252.1"/>
    <property type="molecule type" value="Genomic_DNA"/>
</dbReference>
<dbReference type="AlphaFoldDB" id="A0A0G4MJC7"/>
<evidence type="ECO:0000313" key="4">
    <source>
        <dbReference type="Proteomes" id="UP000045706"/>
    </source>
</evidence>
<evidence type="ECO:0000313" key="2">
    <source>
        <dbReference type="EMBL" id="CRK41282.1"/>
    </source>
</evidence>
<keyword evidence="3" id="KW-1185">Reference proteome</keyword>
<gene>
    <name evidence="1" type="ORF">BN1708_019449</name>
    <name evidence="2" type="ORF">BN1723_018813</name>
</gene>
<sequence>MVASVWHPSSLCPRNCPSCCACRITCIRSRMSWARPNVHTLQKWPCSPFERSVTAACVTMLVVAVSRDTPSLRTGAFPTLKS</sequence>
<proteinExistence type="predicted"/>
<dbReference type="Proteomes" id="UP000045706">
    <property type="component" value="Unassembled WGS sequence"/>
</dbReference>
<evidence type="ECO:0000313" key="1">
    <source>
        <dbReference type="EMBL" id="CRK34252.1"/>
    </source>
</evidence>